<dbReference type="PROSITE" id="PS51257">
    <property type="entry name" value="PROKAR_LIPOPROTEIN"/>
    <property type="match status" value="1"/>
</dbReference>
<reference evidence="2" key="2">
    <citation type="journal article" date="2021" name="PeerJ">
        <title>Extensive microbial diversity within the chicken gut microbiome revealed by metagenomics and culture.</title>
        <authorList>
            <person name="Gilroy R."/>
            <person name="Ravi A."/>
            <person name="Getino M."/>
            <person name="Pursley I."/>
            <person name="Horton D.L."/>
            <person name="Alikhan N.F."/>
            <person name="Baker D."/>
            <person name="Gharbi K."/>
            <person name="Hall N."/>
            <person name="Watson M."/>
            <person name="Adriaenssens E.M."/>
            <person name="Foster-Nyarko E."/>
            <person name="Jarju S."/>
            <person name="Secka A."/>
            <person name="Antonio M."/>
            <person name="Oren A."/>
            <person name="Chaudhuri R.R."/>
            <person name="La Ragione R."/>
            <person name="Hildebrand F."/>
            <person name="Pallen M.J."/>
        </authorList>
    </citation>
    <scope>NUCLEOTIDE SEQUENCE</scope>
    <source>
        <strain evidence="2">B2-16538</strain>
    </source>
</reference>
<comment type="caution">
    <text evidence="2">The sequence shown here is derived from an EMBL/GenBank/DDBJ whole genome shotgun (WGS) entry which is preliminary data.</text>
</comment>
<feature type="chain" id="PRO_5039128901" description="Carboxypeptidase regulatory-like domain-containing protein" evidence="1">
    <location>
        <begin position="31"/>
        <end position="80"/>
    </location>
</feature>
<feature type="non-terminal residue" evidence="2">
    <location>
        <position position="80"/>
    </location>
</feature>
<evidence type="ECO:0000313" key="2">
    <source>
        <dbReference type="EMBL" id="MBO8486278.1"/>
    </source>
</evidence>
<name>A0A9D9J363_9BACT</name>
<organism evidence="2 3">
    <name type="scientific">Candidatus Cryptobacteroides excrementavium</name>
    <dbReference type="NCBI Taxonomy" id="2840759"/>
    <lineage>
        <taxon>Bacteria</taxon>
        <taxon>Pseudomonadati</taxon>
        <taxon>Bacteroidota</taxon>
        <taxon>Bacteroidia</taxon>
        <taxon>Bacteroidales</taxon>
        <taxon>Candidatus Cryptobacteroides</taxon>
    </lineage>
</organism>
<keyword evidence="1" id="KW-0732">Signal</keyword>
<evidence type="ECO:0000313" key="3">
    <source>
        <dbReference type="Proteomes" id="UP000823750"/>
    </source>
</evidence>
<dbReference type="Proteomes" id="UP000823750">
    <property type="component" value="Unassembled WGS sequence"/>
</dbReference>
<accession>A0A9D9J363</accession>
<evidence type="ECO:0000256" key="1">
    <source>
        <dbReference type="SAM" id="SignalP"/>
    </source>
</evidence>
<sequence>MKNFSLFKTFPWAISVIFSAGVLSSCCSNAVIDGSLADAPSSQVVVKLLDVNRFDVLDTVSVDADGRFAYKMHIEKGQPE</sequence>
<gene>
    <name evidence="2" type="ORF">IAB78_07635</name>
</gene>
<dbReference type="AlphaFoldDB" id="A0A9D9J363"/>
<feature type="signal peptide" evidence="1">
    <location>
        <begin position="1"/>
        <end position="30"/>
    </location>
</feature>
<proteinExistence type="predicted"/>
<evidence type="ECO:0008006" key="4">
    <source>
        <dbReference type="Google" id="ProtNLM"/>
    </source>
</evidence>
<protein>
    <recommendedName>
        <fullName evidence="4">Carboxypeptidase regulatory-like domain-containing protein</fullName>
    </recommendedName>
</protein>
<dbReference type="EMBL" id="JADILX010000114">
    <property type="protein sequence ID" value="MBO8486278.1"/>
    <property type="molecule type" value="Genomic_DNA"/>
</dbReference>
<reference evidence="2" key="1">
    <citation type="submission" date="2020-10" db="EMBL/GenBank/DDBJ databases">
        <authorList>
            <person name="Gilroy R."/>
        </authorList>
    </citation>
    <scope>NUCLEOTIDE SEQUENCE</scope>
    <source>
        <strain evidence="2">B2-16538</strain>
    </source>
</reference>